<evidence type="ECO:0000256" key="3">
    <source>
        <dbReference type="ARBA" id="ARBA00022989"/>
    </source>
</evidence>
<reference evidence="7" key="1">
    <citation type="submission" date="2019-11" db="EMBL/GenBank/DDBJ databases">
        <title>Isolation and characterization of two novel species in the genus Thiomicrorhabdus.</title>
        <authorList>
            <person name="Mochizuki J."/>
            <person name="Kojima H."/>
            <person name="Fukui M."/>
        </authorList>
    </citation>
    <scope>NUCLEOTIDE SEQUENCE [LARGE SCALE GENOMIC DNA]</scope>
    <source>
        <strain evidence="7">aks77</strain>
    </source>
</reference>
<proteinExistence type="predicted"/>
<protein>
    <recommendedName>
        <fullName evidence="8">1,4-dihydroxy-2-naphthoate octaprenyltransferase</fullName>
    </recommendedName>
</protein>
<evidence type="ECO:0008006" key="8">
    <source>
        <dbReference type="Google" id="ProtNLM"/>
    </source>
</evidence>
<evidence type="ECO:0000313" key="6">
    <source>
        <dbReference type="EMBL" id="BBP45827.1"/>
    </source>
</evidence>
<evidence type="ECO:0000256" key="5">
    <source>
        <dbReference type="SAM" id="Phobius"/>
    </source>
</evidence>
<keyword evidence="2 5" id="KW-0812">Transmembrane</keyword>
<comment type="subcellular location">
    <subcellularLocation>
        <location evidence="1">Membrane</location>
        <topology evidence="1">Multi-pass membrane protein</topology>
    </subcellularLocation>
</comment>
<dbReference type="GO" id="GO:0016020">
    <property type="term" value="C:membrane"/>
    <property type="evidence" value="ECO:0007669"/>
    <property type="project" value="UniProtKB-SubCell"/>
</dbReference>
<dbReference type="EMBL" id="AP021889">
    <property type="protein sequence ID" value="BBP45827.1"/>
    <property type="molecule type" value="Genomic_DNA"/>
</dbReference>
<evidence type="ECO:0000256" key="2">
    <source>
        <dbReference type="ARBA" id="ARBA00022692"/>
    </source>
</evidence>
<evidence type="ECO:0000256" key="4">
    <source>
        <dbReference type="ARBA" id="ARBA00023136"/>
    </source>
</evidence>
<feature type="transmembrane region" description="Helical" evidence="5">
    <location>
        <begin position="150"/>
        <end position="172"/>
    </location>
</feature>
<dbReference type="KEGG" id="tse:THMIRHAS_12000"/>
<feature type="transmembrane region" description="Helical" evidence="5">
    <location>
        <begin position="125"/>
        <end position="143"/>
    </location>
</feature>
<dbReference type="InterPro" id="IPR000537">
    <property type="entry name" value="UbiA_prenyltransferase"/>
</dbReference>
<gene>
    <name evidence="6" type="ORF">THMIRHAS_12000</name>
</gene>
<feature type="transmembrane region" description="Helical" evidence="5">
    <location>
        <begin position="46"/>
        <end position="64"/>
    </location>
</feature>
<feature type="transmembrane region" description="Helical" evidence="5">
    <location>
        <begin position="178"/>
        <end position="199"/>
    </location>
</feature>
<sequence length="326" mass="36232">MSVVKSVLMATRPNFLLLSVAVLTLAAALSLHILQQTSNAIPFNKTHLALLLLVFICAHAAVNLKNEIDDSRSGLDAITVKTPFSGGTGALLTSPQALKFAERLFAVLFVLLLLLGGYFTLQISFWLLPLGVLGLGLIYFYTTHITAMPWFCWFAAGFAFGPIMLFGAVMVLTQTLTLSLPVVLAGLLVFIWVNNLLLLNQLPDVFADRQVGRFNLWMRYGLKVRWMFFSSVYLSPLVIFGFAQSVQMSVLHWALLWVIPMGWLHLALAKWLNSVETTQVNDVMQQTRALSEENLAKLRPILAMNVIINLLLPLSLALMLLVSVMR</sequence>
<evidence type="ECO:0000256" key="1">
    <source>
        <dbReference type="ARBA" id="ARBA00004141"/>
    </source>
</evidence>
<feature type="transmembrane region" description="Helical" evidence="5">
    <location>
        <begin position="250"/>
        <end position="269"/>
    </location>
</feature>
<dbReference type="CDD" id="cd13962">
    <property type="entry name" value="PT_UbiA_UBIAD1"/>
    <property type="match status" value="1"/>
</dbReference>
<dbReference type="GO" id="GO:0004659">
    <property type="term" value="F:prenyltransferase activity"/>
    <property type="evidence" value="ECO:0007669"/>
    <property type="project" value="InterPro"/>
</dbReference>
<dbReference type="InterPro" id="IPR026046">
    <property type="entry name" value="UBIAD1"/>
</dbReference>
<name>A0A6F8PUW8_9GAMM</name>
<keyword evidence="3 5" id="KW-1133">Transmembrane helix</keyword>
<accession>A0A6F8PUW8</accession>
<dbReference type="Pfam" id="PF01040">
    <property type="entry name" value="UbiA"/>
    <property type="match status" value="1"/>
</dbReference>
<feature type="transmembrane region" description="Helical" evidence="5">
    <location>
        <begin position="226"/>
        <end position="244"/>
    </location>
</feature>
<dbReference type="Proteomes" id="UP000501726">
    <property type="component" value="Chromosome"/>
</dbReference>
<evidence type="ECO:0000313" key="7">
    <source>
        <dbReference type="Proteomes" id="UP000501726"/>
    </source>
</evidence>
<feature type="transmembrane region" description="Helical" evidence="5">
    <location>
        <begin position="301"/>
        <end position="325"/>
    </location>
</feature>
<dbReference type="RefSeq" id="WP_173271895.1">
    <property type="nucleotide sequence ID" value="NZ_AP021889.1"/>
</dbReference>
<organism evidence="6 7">
    <name type="scientific">Thiosulfatimonas sediminis</name>
    <dbReference type="NCBI Taxonomy" id="2675054"/>
    <lineage>
        <taxon>Bacteria</taxon>
        <taxon>Pseudomonadati</taxon>
        <taxon>Pseudomonadota</taxon>
        <taxon>Gammaproteobacteria</taxon>
        <taxon>Thiotrichales</taxon>
        <taxon>Piscirickettsiaceae</taxon>
        <taxon>Thiosulfatimonas</taxon>
    </lineage>
</organism>
<keyword evidence="7" id="KW-1185">Reference proteome</keyword>
<dbReference type="AlphaFoldDB" id="A0A6F8PUW8"/>
<keyword evidence="4 5" id="KW-0472">Membrane</keyword>
<feature type="transmembrane region" description="Helical" evidence="5">
    <location>
        <begin position="100"/>
        <end position="119"/>
    </location>
</feature>